<keyword evidence="2" id="KW-1185">Reference proteome</keyword>
<dbReference type="EMBL" id="VAWE01000001">
    <property type="protein sequence ID" value="TLQ47903.1"/>
    <property type="molecule type" value="Genomic_DNA"/>
</dbReference>
<comment type="caution">
    <text evidence="1">The sequence shown here is derived from an EMBL/GenBank/DDBJ whole genome shotgun (WGS) entry which is preliminary data.</text>
</comment>
<name>A0A5R9EJ80_9ACTN</name>
<gene>
    <name evidence="1" type="ORF">FEF34_37830</name>
</gene>
<evidence type="ECO:0000313" key="1">
    <source>
        <dbReference type="EMBL" id="TLQ47903.1"/>
    </source>
</evidence>
<dbReference type="AlphaFoldDB" id="A0A5R9EJ80"/>
<dbReference type="RefSeq" id="WP_138057178.1">
    <property type="nucleotide sequence ID" value="NZ_VAWE01000001.1"/>
</dbReference>
<evidence type="ECO:0000313" key="2">
    <source>
        <dbReference type="Proteomes" id="UP000305921"/>
    </source>
</evidence>
<dbReference type="InterPro" id="IPR011047">
    <property type="entry name" value="Quinoprotein_ADH-like_sf"/>
</dbReference>
<protein>
    <submittedName>
        <fullName evidence="1">Uncharacterized protein</fullName>
    </submittedName>
</protein>
<proteinExistence type="predicted"/>
<reference evidence="1 2" key="1">
    <citation type="submission" date="2019-05" db="EMBL/GenBank/DDBJ databases">
        <title>Streptomyces marianii sp. nov., a novel marine actinomycete from southern coast of India.</title>
        <authorList>
            <person name="Iniyan A.M."/>
            <person name="Wink J."/>
            <person name="Ramprasad E."/>
            <person name="Ramana C.V."/>
            <person name="Bunk B."/>
            <person name="Sproer C."/>
            <person name="Joseph F.-J.R.S."/>
            <person name="Vincent S.G.P."/>
        </authorList>
    </citation>
    <scope>NUCLEOTIDE SEQUENCE [LARGE SCALE GENOMIC DNA]</scope>
    <source>
        <strain evidence="1 2">ICN19</strain>
    </source>
</reference>
<organism evidence="1 2">
    <name type="scientific">Streptomyces marianii</name>
    <dbReference type="NCBI Taxonomy" id="1817406"/>
    <lineage>
        <taxon>Bacteria</taxon>
        <taxon>Bacillati</taxon>
        <taxon>Actinomycetota</taxon>
        <taxon>Actinomycetes</taxon>
        <taxon>Kitasatosporales</taxon>
        <taxon>Streptomycetaceae</taxon>
        <taxon>Streptomyces</taxon>
    </lineage>
</organism>
<dbReference type="SUPFAM" id="SSF50998">
    <property type="entry name" value="Quinoprotein alcohol dehydrogenase-like"/>
    <property type="match status" value="1"/>
</dbReference>
<dbReference type="Proteomes" id="UP000305921">
    <property type="component" value="Unassembled WGS sequence"/>
</dbReference>
<dbReference type="OrthoDB" id="218695at2"/>
<dbReference type="InterPro" id="IPR015943">
    <property type="entry name" value="WD40/YVTN_repeat-like_dom_sf"/>
</dbReference>
<dbReference type="Gene3D" id="2.130.10.10">
    <property type="entry name" value="YVTN repeat-like/Quinoprotein amine dehydrogenase"/>
    <property type="match status" value="1"/>
</dbReference>
<sequence>MADRSGTIIVDAVTGEVRPLPGTGPVSALLALPSPAGRCLVAGAVRSRLLVWDAAGGELVEERTLPYRNTVTALCLVPLPENRVVVAIATPHEIAFWDPQGWSRMGRIDTPYTAVMTALPQPSGSWLLAAGNGTGMRLWDPLTGRLVHSLLTAAPVTNIVHTAGDTQHVHIAGPAGLATLDWPLKAEPSYLRSTEVGSPRDAKWAMTCSFIASRPNCPCL</sequence>
<accession>A0A5R9EJ80</accession>